<evidence type="ECO:0000313" key="3">
    <source>
        <dbReference type="Proteomes" id="UP000265520"/>
    </source>
</evidence>
<organism evidence="2 3">
    <name type="scientific">Trifolium medium</name>
    <dbReference type="NCBI Taxonomy" id="97028"/>
    <lineage>
        <taxon>Eukaryota</taxon>
        <taxon>Viridiplantae</taxon>
        <taxon>Streptophyta</taxon>
        <taxon>Embryophyta</taxon>
        <taxon>Tracheophyta</taxon>
        <taxon>Spermatophyta</taxon>
        <taxon>Magnoliopsida</taxon>
        <taxon>eudicotyledons</taxon>
        <taxon>Gunneridae</taxon>
        <taxon>Pentapetalae</taxon>
        <taxon>rosids</taxon>
        <taxon>fabids</taxon>
        <taxon>Fabales</taxon>
        <taxon>Fabaceae</taxon>
        <taxon>Papilionoideae</taxon>
        <taxon>50 kb inversion clade</taxon>
        <taxon>NPAAA clade</taxon>
        <taxon>Hologalegina</taxon>
        <taxon>IRL clade</taxon>
        <taxon>Trifolieae</taxon>
        <taxon>Trifolium</taxon>
    </lineage>
</organism>
<name>A0A392V2I0_9FABA</name>
<evidence type="ECO:0000256" key="1">
    <source>
        <dbReference type="SAM" id="MobiDB-lite"/>
    </source>
</evidence>
<keyword evidence="3" id="KW-1185">Reference proteome</keyword>
<protein>
    <submittedName>
        <fullName evidence="2">Uncharacterized protein</fullName>
    </submittedName>
</protein>
<accession>A0A392V2I0</accession>
<dbReference type="EMBL" id="LXQA011045321">
    <property type="protein sequence ID" value="MCI82514.1"/>
    <property type="molecule type" value="Genomic_DNA"/>
</dbReference>
<sequence>MIESEVEESSEDDQEDESDDEVLAFLTKKFQKWNMRRGKTY</sequence>
<feature type="non-terminal residue" evidence="2">
    <location>
        <position position="41"/>
    </location>
</feature>
<comment type="caution">
    <text evidence="2">The sequence shown here is derived from an EMBL/GenBank/DDBJ whole genome shotgun (WGS) entry which is preliminary data.</text>
</comment>
<dbReference type="AlphaFoldDB" id="A0A392V2I0"/>
<proteinExistence type="predicted"/>
<dbReference type="Proteomes" id="UP000265520">
    <property type="component" value="Unassembled WGS sequence"/>
</dbReference>
<evidence type="ECO:0000313" key="2">
    <source>
        <dbReference type="EMBL" id="MCI82514.1"/>
    </source>
</evidence>
<reference evidence="2 3" key="1">
    <citation type="journal article" date="2018" name="Front. Plant Sci.">
        <title>Red Clover (Trifolium pratense) and Zigzag Clover (T. medium) - A Picture of Genomic Similarities and Differences.</title>
        <authorList>
            <person name="Dluhosova J."/>
            <person name="Istvanek J."/>
            <person name="Nedelnik J."/>
            <person name="Repkova J."/>
        </authorList>
    </citation>
    <scope>NUCLEOTIDE SEQUENCE [LARGE SCALE GENOMIC DNA]</scope>
    <source>
        <strain evidence="3">cv. 10/8</strain>
        <tissue evidence="2">Leaf</tissue>
    </source>
</reference>
<feature type="region of interest" description="Disordered" evidence="1">
    <location>
        <begin position="1"/>
        <end position="21"/>
    </location>
</feature>